<dbReference type="PANTHER" id="PTHR43663:SF2">
    <property type="entry name" value="CHROMATE TRANSPORT PROTEIN-RELATED"/>
    <property type="match status" value="1"/>
</dbReference>
<proteinExistence type="inferred from homology"/>
<dbReference type="PANTHER" id="PTHR43663">
    <property type="entry name" value="CHROMATE TRANSPORT PROTEIN-RELATED"/>
    <property type="match status" value="1"/>
</dbReference>
<sequence>MKELIKLFLIFFRIGAFTFGGGYAMIPLIEEEIVNKNQWIEEEEFLDIIALAQSIPGALAVNTAAYIGYRKFGFLGAVTACLGAVLPSFFIILIIAKFLIGTMDKRLIEKIFKGIRPAVVSLILVAFFKLKKGVNKTAFSYVVVTATILLVTVFKVHPIFIIIMSGIFGYLCFQKE</sequence>
<protein>
    <submittedName>
        <fullName evidence="8">Chromate transporter</fullName>
    </submittedName>
</protein>
<feature type="transmembrane region" description="Helical" evidence="7">
    <location>
        <begin position="111"/>
        <end position="128"/>
    </location>
</feature>
<keyword evidence="4 7" id="KW-0812">Transmembrane</keyword>
<name>A0A1M6PVU6_PARC5</name>
<dbReference type="OrthoDB" id="9788907at2"/>
<dbReference type="GO" id="GO:0015109">
    <property type="term" value="F:chromate transmembrane transporter activity"/>
    <property type="evidence" value="ECO:0007669"/>
    <property type="project" value="InterPro"/>
</dbReference>
<comment type="similarity">
    <text evidence="2">Belongs to the chromate ion transporter (CHR) (TC 2.A.51) family.</text>
</comment>
<gene>
    <name evidence="8" type="ORF">SAMN02745912_02315</name>
</gene>
<comment type="subcellular location">
    <subcellularLocation>
        <location evidence="1">Cell membrane</location>
        <topology evidence="1">Multi-pass membrane protein</topology>
    </subcellularLocation>
</comment>
<dbReference type="STRING" id="1121301.SAMN02745912_02315"/>
<evidence type="ECO:0000256" key="2">
    <source>
        <dbReference type="ARBA" id="ARBA00005262"/>
    </source>
</evidence>
<accession>A0A1M6PVU6</accession>
<dbReference type="Proteomes" id="UP000184465">
    <property type="component" value="Unassembled WGS sequence"/>
</dbReference>
<reference evidence="8 9" key="1">
    <citation type="submission" date="2016-11" db="EMBL/GenBank/DDBJ databases">
        <authorList>
            <person name="Jaros S."/>
            <person name="Januszkiewicz K."/>
            <person name="Wedrychowicz H."/>
        </authorList>
    </citation>
    <scope>NUCLEOTIDE SEQUENCE [LARGE SCALE GENOMIC DNA]</scope>
    <source>
        <strain evidence="8 9">DSM 15212</strain>
    </source>
</reference>
<dbReference type="AlphaFoldDB" id="A0A1M6PVU6"/>
<keyword evidence="6 7" id="KW-0472">Membrane</keyword>
<dbReference type="GO" id="GO:0005886">
    <property type="term" value="C:plasma membrane"/>
    <property type="evidence" value="ECO:0007669"/>
    <property type="project" value="UniProtKB-SubCell"/>
</dbReference>
<dbReference type="RefSeq" id="WP_073150057.1">
    <property type="nucleotide sequence ID" value="NZ_FRAG01000027.1"/>
</dbReference>
<evidence type="ECO:0000313" key="9">
    <source>
        <dbReference type="Proteomes" id="UP000184465"/>
    </source>
</evidence>
<evidence type="ECO:0000256" key="5">
    <source>
        <dbReference type="ARBA" id="ARBA00022989"/>
    </source>
</evidence>
<evidence type="ECO:0000256" key="1">
    <source>
        <dbReference type="ARBA" id="ARBA00004651"/>
    </source>
</evidence>
<dbReference type="InterPro" id="IPR052518">
    <property type="entry name" value="CHR_Transporter"/>
</dbReference>
<evidence type="ECO:0000256" key="3">
    <source>
        <dbReference type="ARBA" id="ARBA00022475"/>
    </source>
</evidence>
<feature type="transmembrane region" description="Helical" evidence="7">
    <location>
        <begin position="140"/>
        <end position="173"/>
    </location>
</feature>
<keyword evidence="9" id="KW-1185">Reference proteome</keyword>
<keyword evidence="5 7" id="KW-1133">Transmembrane helix</keyword>
<dbReference type="EMBL" id="FRAG01000027">
    <property type="protein sequence ID" value="SHK11997.1"/>
    <property type="molecule type" value="Genomic_DNA"/>
</dbReference>
<evidence type="ECO:0000256" key="6">
    <source>
        <dbReference type="ARBA" id="ARBA00023136"/>
    </source>
</evidence>
<feature type="transmembrane region" description="Helical" evidence="7">
    <location>
        <begin position="72"/>
        <end position="99"/>
    </location>
</feature>
<evidence type="ECO:0000256" key="7">
    <source>
        <dbReference type="SAM" id="Phobius"/>
    </source>
</evidence>
<dbReference type="Pfam" id="PF02417">
    <property type="entry name" value="Chromate_transp"/>
    <property type="match status" value="1"/>
</dbReference>
<dbReference type="InterPro" id="IPR003370">
    <property type="entry name" value="Chromate_transpt"/>
</dbReference>
<keyword evidence="3" id="KW-1003">Cell membrane</keyword>
<evidence type="ECO:0000313" key="8">
    <source>
        <dbReference type="EMBL" id="SHK11997.1"/>
    </source>
</evidence>
<evidence type="ECO:0000256" key="4">
    <source>
        <dbReference type="ARBA" id="ARBA00022692"/>
    </source>
</evidence>
<feature type="transmembrane region" description="Helical" evidence="7">
    <location>
        <begin position="7"/>
        <end position="29"/>
    </location>
</feature>
<organism evidence="8 9">
    <name type="scientific">Paramaledivibacter caminithermalis (strain DSM 15212 / CIP 107654 / DViRD3)</name>
    <name type="common">Clostridium caminithermale</name>
    <dbReference type="NCBI Taxonomy" id="1121301"/>
    <lineage>
        <taxon>Bacteria</taxon>
        <taxon>Bacillati</taxon>
        <taxon>Bacillota</taxon>
        <taxon>Clostridia</taxon>
        <taxon>Peptostreptococcales</taxon>
        <taxon>Caminicellaceae</taxon>
        <taxon>Paramaledivibacter</taxon>
    </lineage>
</organism>